<sequence length="261" mass="29002">MSQTYQGLTQGCISLAVTLLLGGGTLLVRHPGPSHGGVVPQEMSPLSAAEPVDEVEDEPRRRTPPCDPGGCPRPLVNRNIPHLITPRQTQVVGDRLELRWYEPEDIERYTVTLRRRHDGDAWRTQVSGNHLTYRGEFLQPGTRVVVTVDAHNGEAVGESQFVVMSSAQQEALQDRLSEVEAANLGWLETVLAKVELYNQEQAFANSIALLSEAIAESPDEPQLYCRLAALYEHHYPELTHLNVQQPLQEQAQELGVSCESR</sequence>
<dbReference type="PROSITE" id="PS50853">
    <property type="entry name" value="FN3"/>
    <property type="match status" value="1"/>
</dbReference>
<evidence type="ECO:0000313" key="4">
    <source>
        <dbReference type="Proteomes" id="UP001056708"/>
    </source>
</evidence>
<dbReference type="CDD" id="cd00063">
    <property type="entry name" value="FN3"/>
    <property type="match status" value="1"/>
</dbReference>
<dbReference type="RefSeq" id="WP_252664786.1">
    <property type="nucleotide sequence ID" value="NZ_CP098611.1"/>
</dbReference>
<dbReference type="Proteomes" id="UP001056708">
    <property type="component" value="Chromosome"/>
</dbReference>
<dbReference type="InterPro" id="IPR013783">
    <property type="entry name" value="Ig-like_fold"/>
</dbReference>
<reference evidence="3" key="1">
    <citation type="submission" date="2022-06" db="EMBL/GenBank/DDBJ databases">
        <title>Genome sequence of Phormidium yuhuli AB48 isolated from an industrial photobioreactor environment.</title>
        <authorList>
            <person name="Qiu Y."/>
            <person name="Noonan A.J.C."/>
            <person name="Dofher K."/>
            <person name="Koch M."/>
            <person name="Kieft B."/>
            <person name="Lin X."/>
            <person name="Ziels R.M."/>
            <person name="Hallam S.J."/>
        </authorList>
    </citation>
    <scope>NUCLEOTIDE SEQUENCE</scope>
    <source>
        <strain evidence="3">AB48</strain>
    </source>
</reference>
<dbReference type="InterPro" id="IPR003961">
    <property type="entry name" value="FN3_dom"/>
</dbReference>
<dbReference type="SUPFAM" id="SSF49265">
    <property type="entry name" value="Fibronectin type III"/>
    <property type="match status" value="1"/>
</dbReference>
<proteinExistence type="predicted"/>
<evidence type="ECO:0000256" key="1">
    <source>
        <dbReference type="SAM" id="MobiDB-lite"/>
    </source>
</evidence>
<evidence type="ECO:0000259" key="2">
    <source>
        <dbReference type="PROSITE" id="PS50853"/>
    </source>
</evidence>
<feature type="region of interest" description="Disordered" evidence="1">
    <location>
        <begin position="35"/>
        <end position="74"/>
    </location>
</feature>
<organism evidence="3 4">
    <name type="scientific">Phormidium yuhuli AB48</name>
    <dbReference type="NCBI Taxonomy" id="2940671"/>
    <lineage>
        <taxon>Bacteria</taxon>
        <taxon>Bacillati</taxon>
        <taxon>Cyanobacteriota</taxon>
        <taxon>Cyanophyceae</taxon>
        <taxon>Oscillatoriophycideae</taxon>
        <taxon>Oscillatoriales</taxon>
        <taxon>Oscillatoriaceae</taxon>
        <taxon>Phormidium</taxon>
        <taxon>Phormidium yuhuli</taxon>
    </lineage>
</organism>
<feature type="domain" description="Fibronectin type-III" evidence="2">
    <location>
        <begin position="80"/>
        <end position="170"/>
    </location>
</feature>
<name>A0ABY5ATV5_9CYAN</name>
<keyword evidence="4" id="KW-1185">Reference proteome</keyword>
<dbReference type="InterPro" id="IPR036116">
    <property type="entry name" value="FN3_sf"/>
</dbReference>
<gene>
    <name evidence="3" type="ORF">NEA10_07940</name>
</gene>
<dbReference type="Gene3D" id="2.60.40.10">
    <property type="entry name" value="Immunoglobulins"/>
    <property type="match status" value="1"/>
</dbReference>
<accession>A0ABY5ATV5</accession>
<protein>
    <submittedName>
        <fullName evidence="3">Fibronectin type III domain-containing protein</fullName>
    </submittedName>
</protein>
<evidence type="ECO:0000313" key="3">
    <source>
        <dbReference type="EMBL" id="USR92638.1"/>
    </source>
</evidence>
<dbReference type="EMBL" id="CP098611">
    <property type="protein sequence ID" value="USR92638.1"/>
    <property type="molecule type" value="Genomic_DNA"/>
</dbReference>